<dbReference type="NCBIfam" id="TIGR02402">
    <property type="entry name" value="trehalose_TreZ"/>
    <property type="match status" value="1"/>
</dbReference>
<evidence type="ECO:0000256" key="1">
    <source>
        <dbReference type="ARBA" id="ARBA00004496"/>
    </source>
</evidence>
<evidence type="ECO:0000313" key="19">
    <source>
        <dbReference type="Proteomes" id="UP000248863"/>
    </source>
</evidence>
<dbReference type="PANTHER" id="PTHR43651:SF11">
    <property type="entry name" value="MALTO-OLIGOSYLTREHALOSE TREHALOHYDROLASE"/>
    <property type="match status" value="1"/>
</dbReference>
<comment type="similarity">
    <text evidence="3 14">Belongs to the glycosyl hydrolase 13 family.</text>
</comment>
<evidence type="ECO:0000256" key="9">
    <source>
        <dbReference type="ARBA" id="ARBA00023295"/>
    </source>
</evidence>
<dbReference type="SMART" id="SM00642">
    <property type="entry name" value="Aamy"/>
    <property type="match status" value="1"/>
</dbReference>
<name>A0A327KEE5_9BRAD</name>
<dbReference type="InterPro" id="IPR022567">
    <property type="entry name" value="DUF3459"/>
</dbReference>
<feature type="site" description="Transition state stabilizer" evidence="16">
    <location>
        <position position="408"/>
    </location>
</feature>
<dbReference type="GO" id="GO:0005992">
    <property type="term" value="P:trehalose biosynthetic process"/>
    <property type="evidence" value="ECO:0007669"/>
    <property type="project" value="UniProtKB-UniRule"/>
</dbReference>
<feature type="active site" description="Nucleophile" evidence="15">
    <location>
        <position position="278"/>
    </location>
</feature>
<proteinExistence type="inferred from homology"/>
<feature type="domain" description="Glycosyl hydrolase family 13 catalytic" evidence="17">
    <location>
        <begin position="131"/>
        <end position="474"/>
    </location>
</feature>
<protein>
    <recommendedName>
        <fullName evidence="5 13">Malto-oligosyltrehalose trehalohydrolase</fullName>
        <shortName evidence="14">MTHase</shortName>
        <ecNumber evidence="4 13">3.2.1.141</ecNumber>
    </recommendedName>
    <alternativeName>
        <fullName evidence="11 14">4-alpha-D-((1-&gt;4)-alpha-D-glucano)trehalose trehalohydrolase</fullName>
    </alternativeName>
    <alternativeName>
        <fullName evidence="10 14">Maltooligosyl trehalose trehalohydrolase</fullName>
    </alternativeName>
</protein>
<comment type="subcellular location">
    <subcellularLocation>
        <location evidence="1 15">Cytoplasm</location>
    </subcellularLocation>
</comment>
<dbReference type="InterPro" id="IPR017853">
    <property type="entry name" value="GH"/>
</dbReference>
<dbReference type="SUPFAM" id="SSF51445">
    <property type="entry name" value="(Trans)glycosidases"/>
    <property type="match status" value="1"/>
</dbReference>
<dbReference type="Pfam" id="PF11941">
    <property type="entry name" value="DUF3459"/>
    <property type="match status" value="1"/>
</dbReference>
<dbReference type="InterPro" id="IPR044901">
    <property type="entry name" value="Trehalose_TreZ_E-set_sf"/>
</dbReference>
<dbReference type="InterPro" id="IPR012768">
    <property type="entry name" value="Trehalose_TreZ"/>
</dbReference>
<evidence type="ECO:0000256" key="15">
    <source>
        <dbReference type="PIRSR" id="PIRSR006337-1"/>
    </source>
</evidence>
<evidence type="ECO:0000256" key="13">
    <source>
        <dbReference type="NCBIfam" id="TIGR02402"/>
    </source>
</evidence>
<evidence type="ECO:0000313" key="18">
    <source>
        <dbReference type="EMBL" id="RAI35732.1"/>
    </source>
</evidence>
<evidence type="ECO:0000256" key="12">
    <source>
        <dbReference type="ARBA" id="ARBA00034013"/>
    </source>
</evidence>
<evidence type="ECO:0000256" key="14">
    <source>
        <dbReference type="PIRNR" id="PIRNR006337"/>
    </source>
</evidence>
<dbReference type="InterPro" id="IPR013783">
    <property type="entry name" value="Ig-like_fold"/>
</dbReference>
<evidence type="ECO:0000256" key="6">
    <source>
        <dbReference type="ARBA" id="ARBA00022490"/>
    </source>
</evidence>
<evidence type="ECO:0000256" key="2">
    <source>
        <dbReference type="ARBA" id="ARBA00005199"/>
    </source>
</evidence>
<dbReference type="OrthoDB" id="9800174at2"/>
<organism evidence="18 19">
    <name type="scientific">Rhodoplanes elegans</name>
    <dbReference type="NCBI Taxonomy" id="29408"/>
    <lineage>
        <taxon>Bacteria</taxon>
        <taxon>Pseudomonadati</taxon>
        <taxon>Pseudomonadota</taxon>
        <taxon>Alphaproteobacteria</taxon>
        <taxon>Hyphomicrobiales</taxon>
        <taxon>Nitrobacteraceae</taxon>
        <taxon>Rhodoplanes</taxon>
    </lineage>
</organism>
<evidence type="ECO:0000256" key="5">
    <source>
        <dbReference type="ARBA" id="ARBA00015938"/>
    </source>
</evidence>
<dbReference type="Gene3D" id="1.10.10.760">
    <property type="entry name" value="E-set domains of sugar-utilizing enzymes"/>
    <property type="match status" value="1"/>
</dbReference>
<dbReference type="Gene3D" id="2.60.40.10">
    <property type="entry name" value="Immunoglobulins"/>
    <property type="match status" value="1"/>
</dbReference>
<dbReference type="CDD" id="cd02853">
    <property type="entry name" value="E_set_MTHase_like_N"/>
    <property type="match status" value="1"/>
</dbReference>
<comment type="pathway">
    <text evidence="2 14">Glycan biosynthesis; trehalose biosynthesis.</text>
</comment>
<evidence type="ECO:0000256" key="10">
    <source>
        <dbReference type="ARBA" id="ARBA00032057"/>
    </source>
</evidence>
<evidence type="ECO:0000256" key="16">
    <source>
        <dbReference type="PIRSR" id="PIRSR006337-3"/>
    </source>
</evidence>
<evidence type="ECO:0000256" key="7">
    <source>
        <dbReference type="ARBA" id="ARBA00022801"/>
    </source>
</evidence>
<keyword evidence="9 14" id="KW-0326">Glycosidase</keyword>
<comment type="caution">
    <text evidence="18">The sequence shown here is derived from an EMBL/GenBank/DDBJ whole genome shotgun (WGS) entry which is preliminary data.</text>
</comment>
<evidence type="ECO:0000256" key="3">
    <source>
        <dbReference type="ARBA" id="ARBA00008061"/>
    </source>
</evidence>
<keyword evidence="6" id="KW-0963">Cytoplasm</keyword>
<keyword evidence="19" id="KW-1185">Reference proteome</keyword>
<dbReference type="Pfam" id="PF02922">
    <property type="entry name" value="CBM_48"/>
    <property type="match status" value="1"/>
</dbReference>
<dbReference type="Gene3D" id="3.20.20.80">
    <property type="entry name" value="Glycosidases"/>
    <property type="match status" value="1"/>
</dbReference>
<dbReference type="CDD" id="cd11325">
    <property type="entry name" value="AmyAc_GTHase"/>
    <property type="match status" value="1"/>
</dbReference>
<dbReference type="InterPro" id="IPR004193">
    <property type="entry name" value="Glyco_hydro_13_N"/>
</dbReference>
<evidence type="ECO:0000256" key="8">
    <source>
        <dbReference type="ARBA" id="ARBA00023277"/>
    </source>
</evidence>
<dbReference type="InterPro" id="IPR006047">
    <property type="entry name" value="GH13_cat_dom"/>
</dbReference>
<evidence type="ECO:0000259" key="17">
    <source>
        <dbReference type="SMART" id="SM00642"/>
    </source>
</evidence>
<dbReference type="EC" id="3.2.1.141" evidence="4 13"/>
<evidence type="ECO:0000256" key="4">
    <source>
        <dbReference type="ARBA" id="ARBA00012268"/>
    </source>
</evidence>
<comment type="catalytic activity">
    <reaction evidence="12 14">
        <text>hydrolysis of (1-&gt;4)-alpha-D-glucosidic linkage in 4-alpha-D-[(1-&gt;4)-alpha-D-glucanosyl]n trehalose to yield trehalose and (1-&gt;4)-alpha-D-glucan.</text>
        <dbReference type="EC" id="3.2.1.141"/>
    </reaction>
</comment>
<keyword evidence="7 14" id="KW-0378">Hydrolase</keyword>
<dbReference type="AlphaFoldDB" id="A0A327KEE5"/>
<dbReference type="Pfam" id="PF00128">
    <property type="entry name" value="Alpha-amylase"/>
    <property type="match status" value="1"/>
</dbReference>
<dbReference type="InterPro" id="IPR014756">
    <property type="entry name" value="Ig_E-set"/>
</dbReference>
<dbReference type="RefSeq" id="WP_111358648.1">
    <property type="nucleotide sequence ID" value="NZ_NHSK01000092.1"/>
</dbReference>
<accession>A0A327KEE5</accession>
<dbReference type="UniPathway" id="UPA00299"/>
<dbReference type="PANTHER" id="PTHR43651">
    <property type="entry name" value="1,4-ALPHA-GLUCAN-BRANCHING ENZYME"/>
    <property type="match status" value="1"/>
</dbReference>
<keyword evidence="8" id="KW-0119">Carbohydrate metabolism</keyword>
<dbReference type="GO" id="GO:0033942">
    <property type="term" value="F:4-alpha-D-(1-&gt;4)-alpha-D-glucanotrehalose trehalohydrolase activity"/>
    <property type="evidence" value="ECO:0007669"/>
    <property type="project" value="UniProtKB-EC"/>
</dbReference>
<reference evidence="18 19" key="1">
    <citation type="submission" date="2017-07" db="EMBL/GenBank/DDBJ databases">
        <title>Draft Genome Sequences of Select Purple Nonsulfur Bacteria.</title>
        <authorList>
            <person name="Lasarre B."/>
            <person name="Mckinlay J.B."/>
        </authorList>
    </citation>
    <scope>NUCLEOTIDE SEQUENCE [LARGE SCALE GENOMIC DNA]</scope>
    <source>
        <strain evidence="18 19">DSM 11907</strain>
    </source>
</reference>
<dbReference type="Proteomes" id="UP000248863">
    <property type="component" value="Unassembled WGS sequence"/>
</dbReference>
<evidence type="ECO:0000256" key="11">
    <source>
        <dbReference type="ARBA" id="ARBA00033284"/>
    </source>
</evidence>
<dbReference type="EMBL" id="NPEU01000247">
    <property type="protein sequence ID" value="RAI35732.1"/>
    <property type="molecule type" value="Genomic_DNA"/>
</dbReference>
<gene>
    <name evidence="18" type="primary">treZ</name>
    <name evidence="18" type="ORF">CH338_18765</name>
</gene>
<dbReference type="SUPFAM" id="SSF81296">
    <property type="entry name" value="E set domains"/>
    <property type="match status" value="1"/>
</dbReference>
<dbReference type="GO" id="GO:0005737">
    <property type="term" value="C:cytoplasm"/>
    <property type="evidence" value="ECO:0007669"/>
    <property type="project" value="UniProtKB-SubCell"/>
</dbReference>
<dbReference type="PIRSF" id="PIRSF006337">
    <property type="entry name" value="Trehalose_TreZ"/>
    <property type="match status" value="1"/>
</dbReference>
<feature type="active site" description="Proton donor" evidence="15">
    <location>
        <position position="313"/>
    </location>
</feature>
<sequence>MTAPLFSPARGTAAAALRAMPIGAEPQPGGGVHFRVWAPLPEDIVLVVDGAEHPLAAEDGGYRSGFIPDAKPGARYGYRLDDKATPLPDPASRWQPDGPHGLSCVVDSSAYRWRDGAWTGLRGGDPHLITEIHIGTFTPEGTYAAAARKLPLLKEVGITVVELMPVAEFAGRFGWGYDGVDLFAPTRLYGTPDELRAFVDTAHGLGLGVILDVVYNHFGPDGNFLPCFSKSYLTDRYDNEWGDAINFDGEGAAPVRELVRENAAYWVREFHFDGLRLDATQQIFDASPINIVAELTEAARAAAPGRSVFVVAENEPQEARLVRPRDKGGYGLDGVWHEDLHHTAHVALTGRAEAYYSDYTGSARELLACVKHGFLYQGQRSRWQKKPRGMPSLDLPAHQRITFLENHDQVANSACGRRLVELSDAARLRVLTALLLLGPGTPMLFQGQEFFSSTPFLYFADHKPELADAVEKGRRAFLMQFPSVAAIETAKPGAPETVERCRLDWSERECNSAAVALHRDLISLRRTDPVLSGYARLDGAVISDDAFLVRFFGDDHGAGAAERLLIVNVGREVAPAIFPEPLLAPPEGHDWRMLWSSEDAAYGGEGARSPLAADGTWVFPGRTAVLMEAVPATEAAPPQG</sequence>